<reference evidence="3 4" key="1">
    <citation type="submission" date="2023-09" db="EMBL/GenBank/DDBJ databases">
        <title>Novel taxa isolated from Blanes Bay.</title>
        <authorList>
            <person name="Rey-Velasco X."/>
            <person name="Lucena T."/>
        </authorList>
    </citation>
    <scope>NUCLEOTIDE SEQUENCE [LARGE SCALE GENOMIC DNA]</scope>
    <source>
        <strain evidence="3 4">S356</strain>
    </source>
</reference>
<dbReference type="Pfam" id="PF13181">
    <property type="entry name" value="TPR_8"/>
    <property type="match status" value="1"/>
</dbReference>
<dbReference type="InterPro" id="IPR019734">
    <property type="entry name" value="TPR_rpt"/>
</dbReference>
<dbReference type="Proteomes" id="UP001257277">
    <property type="component" value="Unassembled WGS sequence"/>
</dbReference>
<feature type="signal peptide" evidence="2">
    <location>
        <begin position="1"/>
        <end position="19"/>
    </location>
</feature>
<evidence type="ECO:0000313" key="3">
    <source>
        <dbReference type="EMBL" id="MDT7833260.1"/>
    </source>
</evidence>
<dbReference type="RefSeq" id="WP_349242514.1">
    <property type="nucleotide sequence ID" value="NZ_JAVTTO010000005.1"/>
</dbReference>
<keyword evidence="2" id="KW-0732">Signal</keyword>
<name>A0ABU3LHQ5_9FLAO</name>
<feature type="chain" id="PRO_5047219340" evidence="2">
    <location>
        <begin position="20"/>
        <end position="414"/>
    </location>
</feature>
<dbReference type="EMBL" id="JAVTTO010000005">
    <property type="protein sequence ID" value="MDT7833260.1"/>
    <property type="molecule type" value="Genomic_DNA"/>
</dbReference>
<proteinExistence type="predicted"/>
<dbReference type="SMART" id="SM00028">
    <property type="entry name" value="TPR"/>
    <property type="match status" value="2"/>
</dbReference>
<sequence length="414" mass="47526">MRKQVLALFVGLLTTGLFAQKNEIKTAERAIKKLDYKTAATALKTAEGLVSNMDAKMKAKFYYLQVQTFNATQKYEDAATAFDNLKETEKKSGRKKYVATAQPIVDKMIDNVRNRAVNLFTKDKDYVNAAKDFLLAYTLDKRDTAALQNSALSAYNAQDYEGSLKRYMQLKDLNYTGIRTIYYAKEKETGVERNLGSKTQRDNMVRLGQFKEPRDEVSGSKRGDIIKNIALLLNRTGKTDEAIKMIQEVRAQNPNDLSLLLTEADFYIKLNKMDKFGEMMEKAVKLDPNNPILFYNLGIINSDKKGKEEEAIKYFKKAIELKPDYGDAYISVYRLIVSKEEAINKQMEGLTDFDKYDELEAKKKLIYKEALPYLEKGDQYRRTVDTVKILKSLYEILEMEDKAKEYGDILKKMG</sequence>
<feature type="repeat" description="TPR" evidence="1">
    <location>
        <begin position="257"/>
        <end position="290"/>
    </location>
</feature>
<dbReference type="InterPro" id="IPR052384">
    <property type="entry name" value="TMTC_O-mannosyltransferase"/>
</dbReference>
<evidence type="ECO:0000256" key="2">
    <source>
        <dbReference type="SAM" id="SignalP"/>
    </source>
</evidence>
<dbReference type="PANTHER" id="PTHR44216">
    <property type="entry name" value="PROTEIN O-MANNOSYL-TRANSFERASE TMTC2"/>
    <property type="match status" value="1"/>
</dbReference>
<dbReference type="Gene3D" id="1.25.40.10">
    <property type="entry name" value="Tetratricopeptide repeat domain"/>
    <property type="match status" value="1"/>
</dbReference>
<accession>A0ABU3LHQ5</accession>
<keyword evidence="4" id="KW-1185">Reference proteome</keyword>
<organism evidence="3 4">
    <name type="scientific">Asprobacillus argus</name>
    <dbReference type="NCBI Taxonomy" id="3076534"/>
    <lineage>
        <taxon>Bacteria</taxon>
        <taxon>Pseudomonadati</taxon>
        <taxon>Bacteroidota</taxon>
        <taxon>Flavobacteriia</taxon>
        <taxon>Flavobacteriales</taxon>
        <taxon>Flavobacteriaceae</taxon>
        <taxon>Asprobacillus</taxon>
    </lineage>
</organism>
<evidence type="ECO:0000313" key="4">
    <source>
        <dbReference type="Proteomes" id="UP001257277"/>
    </source>
</evidence>
<protein>
    <submittedName>
        <fullName evidence="3">Tetratricopeptide repeat protein</fullName>
    </submittedName>
</protein>
<keyword evidence="1" id="KW-0802">TPR repeat</keyword>
<dbReference type="SUPFAM" id="SSF48452">
    <property type="entry name" value="TPR-like"/>
    <property type="match status" value="1"/>
</dbReference>
<gene>
    <name evidence="3" type="ORF">RQM59_12770</name>
</gene>
<dbReference type="InterPro" id="IPR011990">
    <property type="entry name" value="TPR-like_helical_dom_sf"/>
</dbReference>
<comment type="caution">
    <text evidence="3">The sequence shown here is derived from an EMBL/GenBank/DDBJ whole genome shotgun (WGS) entry which is preliminary data.</text>
</comment>
<dbReference type="PANTHER" id="PTHR44216:SF3">
    <property type="entry name" value="PROTEIN O-MANNOSYL-TRANSFERASE TMTC2"/>
    <property type="match status" value="1"/>
</dbReference>
<dbReference type="Pfam" id="PF14559">
    <property type="entry name" value="TPR_19"/>
    <property type="match status" value="1"/>
</dbReference>
<evidence type="ECO:0000256" key="1">
    <source>
        <dbReference type="PROSITE-ProRule" id="PRU00339"/>
    </source>
</evidence>
<dbReference type="PROSITE" id="PS50005">
    <property type="entry name" value="TPR"/>
    <property type="match status" value="1"/>
</dbReference>